<dbReference type="RefSeq" id="WP_137613876.1">
    <property type="nucleotide sequence ID" value="NZ_BJDW01000010.1"/>
</dbReference>
<evidence type="ECO:0000313" key="2">
    <source>
        <dbReference type="Proteomes" id="UP001265301"/>
    </source>
</evidence>
<name>A0ABU3FT13_9ENTE</name>
<accession>A0ABU3FT13</accession>
<dbReference type="Proteomes" id="UP001265301">
    <property type="component" value="Unassembled WGS sequence"/>
</dbReference>
<reference evidence="1 2" key="1">
    <citation type="submission" date="2023-03" db="EMBL/GenBank/DDBJ databases">
        <authorList>
            <person name="Shen W."/>
            <person name="Cai J."/>
        </authorList>
    </citation>
    <scope>NUCLEOTIDE SEQUENCE [LARGE SCALE GENOMIC DNA]</scope>
    <source>
        <strain evidence="1 2">B101</strain>
    </source>
</reference>
<organism evidence="1 2">
    <name type="scientific">Enterococcus viikkiensis</name>
    <dbReference type="NCBI Taxonomy" id="930854"/>
    <lineage>
        <taxon>Bacteria</taxon>
        <taxon>Bacillati</taxon>
        <taxon>Bacillota</taxon>
        <taxon>Bacilli</taxon>
        <taxon>Lactobacillales</taxon>
        <taxon>Enterococcaceae</taxon>
        <taxon>Enterococcus</taxon>
    </lineage>
</organism>
<proteinExistence type="predicted"/>
<sequence>MIFILLIFSILAISIFKRKKKNQKEELYWQRINQYEKQRKEQILQRAKNQQLIVKKADS</sequence>
<gene>
    <name evidence="1" type="ORF">P7H59_11795</name>
</gene>
<keyword evidence="2" id="KW-1185">Reference proteome</keyword>
<dbReference type="EMBL" id="JARQBN010000028">
    <property type="protein sequence ID" value="MDT2829115.1"/>
    <property type="molecule type" value="Genomic_DNA"/>
</dbReference>
<evidence type="ECO:0000313" key="1">
    <source>
        <dbReference type="EMBL" id="MDT2829115.1"/>
    </source>
</evidence>
<comment type="caution">
    <text evidence="1">The sequence shown here is derived from an EMBL/GenBank/DDBJ whole genome shotgun (WGS) entry which is preliminary data.</text>
</comment>
<protein>
    <submittedName>
        <fullName evidence="1">Uncharacterized protein</fullName>
    </submittedName>
</protein>